<keyword evidence="6" id="KW-1185">Reference proteome</keyword>
<accession>A0A6P5HK96</accession>
<dbReference type="RefSeq" id="XP_020114510.1">
    <property type="nucleotide sequence ID" value="XM_020258921.1"/>
</dbReference>
<dbReference type="Proteomes" id="UP000515123">
    <property type="component" value="Linkage group 24"/>
</dbReference>
<comment type="subcellular location">
    <subcellularLocation>
        <location evidence="1">Membrane</location>
        <topology evidence="1">Single-pass membrane protein</topology>
    </subcellularLocation>
</comment>
<keyword evidence="2" id="KW-0812">Transmembrane</keyword>
<proteinExistence type="inferred from homology"/>
<evidence type="ECO:0000313" key="6">
    <source>
        <dbReference type="Proteomes" id="UP000515123"/>
    </source>
</evidence>
<gene>
    <name evidence="7" type="primary">LOC109728508</name>
</gene>
<dbReference type="OrthoDB" id="1878996at2759"/>
<dbReference type="GeneID" id="109728508"/>
<evidence type="ECO:0000313" key="7">
    <source>
        <dbReference type="RefSeq" id="XP_020114510.1"/>
    </source>
</evidence>
<evidence type="ECO:0000256" key="4">
    <source>
        <dbReference type="ARBA" id="ARBA00023136"/>
    </source>
</evidence>
<organism evidence="6 7">
    <name type="scientific">Ananas comosus</name>
    <name type="common">Pineapple</name>
    <name type="synonym">Ananas ananas</name>
    <dbReference type="NCBI Taxonomy" id="4615"/>
    <lineage>
        <taxon>Eukaryota</taxon>
        <taxon>Viridiplantae</taxon>
        <taxon>Streptophyta</taxon>
        <taxon>Embryophyta</taxon>
        <taxon>Tracheophyta</taxon>
        <taxon>Spermatophyta</taxon>
        <taxon>Magnoliopsida</taxon>
        <taxon>Liliopsida</taxon>
        <taxon>Poales</taxon>
        <taxon>Bromeliaceae</taxon>
        <taxon>Bromelioideae</taxon>
        <taxon>Ananas</taxon>
    </lineage>
</organism>
<evidence type="ECO:0000256" key="2">
    <source>
        <dbReference type="ARBA" id="ARBA00022692"/>
    </source>
</evidence>
<reference evidence="6" key="1">
    <citation type="journal article" date="2015" name="Nat. Genet.">
        <title>The pineapple genome and the evolution of CAM photosynthesis.</title>
        <authorList>
            <person name="Ming R."/>
            <person name="VanBuren R."/>
            <person name="Wai C.M."/>
            <person name="Tang H."/>
            <person name="Schatz M.C."/>
            <person name="Bowers J.E."/>
            <person name="Lyons E."/>
            <person name="Wang M.L."/>
            <person name="Chen J."/>
            <person name="Biggers E."/>
            <person name="Zhang J."/>
            <person name="Huang L."/>
            <person name="Zhang L."/>
            <person name="Miao W."/>
            <person name="Zhang J."/>
            <person name="Ye Z."/>
            <person name="Miao C."/>
            <person name="Lin Z."/>
            <person name="Wang H."/>
            <person name="Zhou H."/>
            <person name="Yim W.C."/>
            <person name="Priest H.D."/>
            <person name="Zheng C."/>
            <person name="Woodhouse M."/>
            <person name="Edger P.P."/>
            <person name="Guyot R."/>
            <person name="Guo H.B."/>
            <person name="Guo H."/>
            <person name="Zheng G."/>
            <person name="Singh R."/>
            <person name="Sharma A."/>
            <person name="Min X."/>
            <person name="Zheng Y."/>
            <person name="Lee H."/>
            <person name="Gurtowski J."/>
            <person name="Sedlazeck F.J."/>
            <person name="Harkess A."/>
            <person name="McKain M.R."/>
            <person name="Liao Z."/>
            <person name="Fang J."/>
            <person name="Liu J."/>
            <person name="Zhang X."/>
            <person name="Zhang Q."/>
            <person name="Hu W."/>
            <person name="Qin Y."/>
            <person name="Wang K."/>
            <person name="Chen L.Y."/>
            <person name="Shirley N."/>
            <person name="Lin Y.R."/>
            <person name="Liu L.Y."/>
            <person name="Hernandez A.G."/>
            <person name="Wright C.L."/>
            <person name="Bulone V."/>
            <person name="Tuskan G.A."/>
            <person name="Heath K."/>
            <person name="Zee F."/>
            <person name="Moore P.H."/>
            <person name="Sunkar R."/>
            <person name="Leebens-Mack J.H."/>
            <person name="Mockler T."/>
            <person name="Bennetzen J.L."/>
            <person name="Freeling M."/>
            <person name="Sankoff D."/>
            <person name="Paterson A.H."/>
            <person name="Zhu X."/>
            <person name="Yang X."/>
            <person name="Smith J.A."/>
            <person name="Cushman J.C."/>
            <person name="Paull R.E."/>
            <person name="Yu Q."/>
        </authorList>
    </citation>
    <scope>NUCLEOTIDE SEQUENCE [LARGE SCALE GENOMIC DNA]</scope>
    <source>
        <strain evidence="6">cv. F153</strain>
    </source>
</reference>
<keyword evidence="3" id="KW-1133">Transmembrane helix</keyword>
<dbReference type="InterPro" id="IPR008511">
    <property type="entry name" value="ROH1-like"/>
</dbReference>
<sequence length="423" mass="43622">MAATEPQGGSGGSLGFLGLSILSFRRTTPPSFAAADHFVGAGDDGDDGGDLEGFQALVADLLLSLLPAPSSGDLLVTLDFLSRLLDALLACELRFRSLILSAAARNPSALSRPPLDVKALDLCNAASLALLSLRPWRRHARIAASALLLQNPNPNPNPRLRRARRALDKLLSDPVLLRSPSFGSAGSSGGAHARSLSWSVSKNWAAGRPIPPPQPAADLSGGLALAVYTMSSVLGLAMWALAAAVPCGGCGAGAPTAFSPAAAPPRILRWAAAMAALQERIAEELRRREQKGGAVGLLAEMQRVERSGRSLMAMVGEEEEEDTTSVREEDDAVSAAAAELDAACRAMEAGLGPLERQVRSVFHRIVRGRTEVLHCLGHSVTAAAAPRASPQANSAASASAASASASAASAAAAIIPVALEREV</sequence>
<dbReference type="AlphaFoldDB" id="A0A6P5HK96"/>
<dbReference type="Pfam" id="PF05633">
    <property type="entry name" value="ROH1-like"/>
    <property type="match status" value="2"/>
</dbReference>
<name>A0A6P5HK96_ANACO</name>
<evidence type="ECO:0000256" key="1">
    <source>
        <dbReference type="ARBA" id="ARBA00004167"/>
    </source>
</evidence>
<evidence type="ECO:0000256" key="5">
    <source>
        <dbReference type="ARBA" id="ARBA00035114"/>
    </source>
</evidence>
<comment type="similarity">
    <text evidence="5">Belongs to the ROH1 family.</text>
</comment>
<dbReference type="PANTHER" id="PTHR31509">
    <property type="entry name" value="BPS1-LIKE PROTEIN"/>
    <property type="match status" value="1"/>
</dbReference>
<reference evidence="7" key="2">
    <citation type="submission" date="2025-08" db="UniProtKB">
        <authorList>
            <consortium name="RefSeq"/>
        </authorList>
    </citation>
    <scope>IDENTIFICATION</scope>
    <source>
        <tissue evidence="7">Leaf</tissue>
    </source>
</reference>
<evidence type="ECO:0000256" key="3">
    <source>
        <dbReference type="ARBA" id="ARBA00022989"/>
    </source>
</evidence>
<protein>
    <submittedName>
        <fullName evidence="7">Uncharacterized protein LOC109728508</fullName>
    </submittedName>
</protein>
<dbReference type="GO" id="GO:0016020">
    <property type="term" value="C:membrane"/>
    <property type="evidence" value="ECO:0007669"/>
    <property type="project" value="UniProtKB-SubCell"/>
</dbReference>
<keyword evidence="4" id="KW-0472">Membrane</keyword>